<reference evidence="1" key="1">
    <citation type="journal article" date="2014" name="Front. Microbiol.">
        <title>High frequency of phylogenetically diverse reductive dehalogenase-homologous genes in deep subseafloor sedimentary metagenomes.</title>
        <authorList>
            <person name="Kawai M."/>
            <person name="Futagami T."/>
            <person name="Toyoda A."/>
            <person name="Takaki Y."/>
            <person name="Nishi S."/>
            <person name="Hori S."/>
            <person name="Arai W."/>
            <person name="Tsubouchi T."/>
            <person name="Morono Y."/>
            <person name="Uchiyama I."/>
            <person name="Ito T."/>
            <person name="Fujiyama A."/>
            <person name="Inagaki F."/>
            <person name="Takami H."/>
        </authorList>
    </citation>
    <scope>NUCLEOTIDE SEQUENCE</scope>
    <source>
        <strain evidence="1">Expedition CK06-06</strain>
    </source>
</reference>
<organism evidence="1">
    <name type="scientific">marine sediment metagenome</name>
    <dbReference type="NCBI Taxonomy" id="412755"/>
    <lineage>
        <taxon>unclassified sequences</taxon>
        <taxon>metagenomes</taxon>
        <taxon>ecological metagenomes</taxon>
    </lineage>
</organism>
<dbReference type="AlphaFoldDB" id="X1R1R5"/>
<accession>X1R1R5</accession>
<feature type="non-terminal residue" evidence="1">
    <location>
        <position position="1"/>
    </location>
</feature>
<gene>
    <name evidence="1" type="ORF">S06H3_52450</name>
</gene>
<protein>
    <submittedName>
        <fullName evidence="1">Uncharacterized protein</fullName>
    </submittedName>
</protein>
<name>X1R1R5_9ZZZZ</name>
<sequence>IIYYFFDDANSERLMSVMIRTEGKYNQNYTLDKLK</sequence>
<evidence type="ECO:0000313" key="1">
    <source>
        <dbReference type="EMBL" id="GAI49504.1"/>
    </source>
</evidence>
<proteinExistence type="predicted"/>
<dbReference type="EMBL" id="BARV01033364">
    <property type="protein sequence ID" value="GAI49504.1"/>
    <property type="molecule type" value="Genomic_DNA"/>
</dbReference>
<comment type="caution">
    <text evidence="1">The sequence shown here is derived from an EMBL/GenBank/DDBJ whole genome shotgun (WGS) entry which is preliminary data.</text>
</comment>